<evidence type="ECO:0000313" key="3">
    <source>
        <dbReference type="Proteomes" id="UP000283745"/>
    </source>
</evidence>
<comment type="caution">
    <text evidence="2">The sequence shown here is derived from an EMBL/GenBank/DDBJ whole genome shotgun (WGS) entry which is preliminary data.</text>
</comment>
<gene>
    <name evidence="2" type="ORF">DW740_03985</name>
</gene>
<dbReference type="Pfam" id="PF01478">
    <property type="entry name" value="Peptidase_A24"/>
    <property type="match status" value="1"/>
</dbReference>
<organism evidence="2 3">
    <name type="scientific">Blautia obeum</name>
    <dbReference type="NCBI Taxonomy" id="40520"/>
    <lineage>
        <taxon>Bacteria</taxon>
        <taxon>Bacillati</taxon>
        <taxon>Bacillota</taxon>
        <taxon>Clostridia</taxon>
        <taxon>Lachnospirales</taxon>
        <taxon>Lachnospiraceae</taxon>
        <taxon>Blautia</taxon>
    </lineage>
</organism>
<dbReference type="GO" id="GO:0004190">
    <property type="term" value="F:aspartic-type endopeptidase activity"/>
    <property type="evidence" value="ECO:0007669"/>
    <property type="project" value="InterPro"/>
</dbReference>
<dbReference type="RefSeq" id="WP_015540765.1">
    <property type="nucleotide sequence ID" value="NZ_CABJFK010000002.1"/>
</dbReference>
<evidence type="ECO:0000313" key="2">
    <source>
        <dbReference type="EMBL" id="RHE41460.1"/>
    </source>
</evidence>
<dbReference type="AlphaFoldDB" id="A0A414EEV3"/>
<evidence type="ECO:0000259" key="1">
    <source>
        <dbReference type="Pfam" id="PF01478"/>
    </source>
</evidence>
<feature type="domain" description="Prepilin type IV endopeptidase peptidase" evidence="1">
    <location>
        <begin position="7"/>
        <end position="104"/>
    </location>
</feature>
<dbReference type="EMBL" id="QSKF01000002">
    <property type="protein sequence ID" value="RHE41460.1"/>
    <property type="molecule type" value="Genomic_DNA"/>
</dbReference>
<accession>A0A414EEV3</accession>
<reference evidence="2 3" key="1">
    <citation type="submission" date="2018-08" db="EMBL/GenBank/DDBJ databases">
        <title>A genome reference for cultivated species of the human gut microbiota.</title>
        <authorList>
            <person name="Zou Y."/>
            <person name="Xue W."/>
            <person name="Luo G."/>
        </authorList>
    </citation>
    <scope>NUCLEOTIDE SEQUENCE [LARGE SCALE GENOMIC DNA]</scope>
    <source>
        <strain evidence="2 3">AM28-23</strain>
    </source>
</reference>
<protein>
    <submittedName>
        <fullName evidence="2">Prepilin peptidase</fullName>
    </submittedName>
</protein>
<name>A0A414EEV3_9FIRM</name>
<dbReference type="InterPro" id="IPR000045">
    <property type="entry name" value="Prepilin_IV_endopep_pep"/>
</dbReference>
<dbReference type="Proteomes" id="UP000283745">
    <property type="component" value="Unassembled WGS sequence"/>
</dbReference>
<dbReference type="Gene3D" id="1.20.120.1220">
    <property type="match status" value="1"/>
</dbReference>
<sequence length="136" mass="14870">MEKYGTLIFLLFSSFLDIRKREISIPVTLLFGLAGVAYSIKTGRTMTDYLIPAAIGIFIFACSILTRGQVGMGDGWLLMALGCMMRMESYIQTACIGMLLAAACSGILLLVFRKNKKTEIPLVPFLLLGYVGGMVI</sequence>
<dbReference type="GO" id="GO:0016020">
    <property type="term" value="C:membrane"/>
    <property type="evidence" value="ECO:0007669"/>
    <property type="project" value="InterPro"/>
</dbReference>
<proteinExistence type="predicted"/>